<dbReference type="AlphaFoldDB" id="A0A6A4I1K6"/>
<protein>
    <submittedName>
        <fullName evidence="1">Uncharacterized protein</fullName>
    </submittedName>
</protein>
<reference evidence="1" key="1">
    <citation type="journal article" date="2019" name="Environ. Microbiol.">
        <title>Fungal ecological strategies reflected in gene transcription - a case study of two litter decomposers.</title>
        <authorList>
            <person name="Barbi F."/>
            <person name="Kohler A."/>
            <person name="Barry K."/>
            <person name="Baskaran P."/>
            <person name="Daum C."/>
            <person name="Fauchery L."/>
            <person name="Ihrmark K."/>
            <person name="Kuo A."/>
            <person name="LaButti K."/>
            <person name="Lipzen A."/>
            <person name="Morin E."/>
            <person name="Grigoriev I.V."/>
            <person name="Henrissat B."/>
            <person name="Lindahl B."/>
            <person name="Martin F."/>
        </authorList>
    </citation>
    <scope>NUCLEOTIDE SEQUENCE</scope>
    <source>
        <strain evidence="1">JB14</strain>
    </source>
</reference>
<gene>
    <name evidence="1" type="ORF">BT96DRAFT_936948</name>
</gene>
<evidence type="ECO:0000313" key="1">
    <source>
        <dbReference type="EMBL" id="KAE9402685.1"/>
    </source>
</evidence>
<dbReference type="InterPro" id="IPR059179">
    <property type="entry name" value="MLKL-like_MCAfunc"/>
</dbReference>
<keyword evidence="2" id="KW-1185">Reference proteome</keyword>
<organism evidence="1 2">
    <name type="scientific">Gymnopus androsaceus JB14</name>
    <dbReference type="NCBI Taxonomy" id="1447944"/>
    <lineage>
        <taxon>Eukaryota</taxon>
        <taxon>Fungi</taxon>
        <taxon>Dikarya</taxon>
        <taxon>Basidiomycota</taxon>
        <taxon>Agaricomycotina</taxon>
        <taxon>Agaricomycetes</taxon>
        <taxon>Agaricomycetidae</taxon>
        <taxon>Agaricales</taxon>
        <taxon>Marasmiineae</taxon>
        <taxon>Omphalotaceae</taxon>
        <taxon>Gymnopus</taxon>
    </lineage>
</organism>
<proteinExistence type="predicted"/>
<evidence type="ECO:0000313" key="2">
    <source>
        <dbReference type="Proteomes" id="UP000799118"/>
    </source>
</evidence>
<name>A0A6A4I1K6_9AGAR</name>
<dbReference type="InterPro" id="IPR036537">
    <property type="entry name" value="Adaptor_Cbl_N_dom_sf"/>
</dbReference>
<sequence>MSNSMFRLRRSRSSALYSQQNSTTSLDDLLIPTGRSSSSSRTTLTVEPTDRTRILLDRLKALNSDIDKRIVQKDGVLVGTFILSMTDMLQQTVEYIENNVTMSEFLAFTEVQAKGYHQRSGNVANASGEYILFRDAIAAGFNEICTTIQTLRSNKQLIAKILHDVREYFRMVVRKVQKSPIDQENEELRRDVEGLFQNLQDVQKTVLKLRKRHGLRLVPFAKRNSDNLEAFNVKSNMRRVHSRPVSRSLRISPLSKRILLFA</sequence>
<dbReference type="Gene3D" id="1.20.930.20">
    <property type="entry name" value="Adaptor protein Cbl, N-terminal domain"/>
    <property type="match status" value="1"/>
</dbReference>
<accession>A0A6A4I1K6</accession>
<dbReference type="EMBL" id="ML769432">
    <property type="protein sequence ID" value="KAE9402685.1"/>
    <property type="molecule type" value="Genomic_DNA"/>
</dbReference>
<dbReference type="CDD" id="cd21037">
    <property type="entry name" value="MLKL_NTD"/>
    <property type="match status" value="1"/>
</dbReference>
<dbReference type="Proteomes" id="UP000799118">
    <property type="component" value="Unassembled WGS sequence"/>
</dbReference>
<dbReference type="GO" id="GO:0007166">
    <property type="term" value="P:cell surface receptor signaling pathway"/>
    <property type="evidence" value="ECO:0007669"/>
    <property type="project" value="InterPro"/>
</dbReference>
<dbReference type="OrthoDB" id="3068357at2759"/>